<proteinExistence type="predicted"/>
<evidence type="ECO:0000313" key="1">
    <source>
        <dbReference type="EMBL" id="KAI3829618.1"/>
    </source>
</evidence>
<sequence length="133" mass="14939">MASRRPPAGVWQEVQGRKRSHHFQTDKSRFRERRPMSTTSSSNAHHPPPMGGDRPFLDALLRNHHFSSLRKTIDLAPEMSSDSKLWVGISLVGKVINIDTLSSFHSLVFEAGIKDMTIRYVGGLSNCRIAVTK</sequence>
<dbReference type="Proteomes" id="UP001056120">
    <property type="component" value="Linkage Group LG01"/>
</dbReference>
<reference evidence="1 2" key="2">
    <citation type="journal article" date="2022" name="Mol. Ecol. Resour.">
        <title>The genomes of chicory, endive, great burdock and yacon provide insights into Asteraceae paleo-polyploidization history and plant inulin production.</title>
        <authorList>
            <person name="Fan W."/>
            <person name="Wang S."/>
            <person name="Wang H."/>
            <person name="Wang A."/>
            <person name="Jiang F."/>
            <person name="Liu H."/>
            <person name="Zhao H."/>
            <person name="Xu D."/>
            <person name="Zhang Y."/>
        </authorList>
    </citation>
    <scope>NUCLEOTIDE SEQUENCE [LARGE SCALE GENOMIC DNA]</scope>
    <source>
        <strain evidence="2">cv. Yunnan</strain>
        <tissue evidence="1">Leaves</tissue>
    </source>
</reference>
<name>A0ACB9KBK3_9ASTR</name>
<evidence type="ECO:0000313" key="2">
    <source>
        <dbReference type="Proteomes" id="UP001056120"/>
    </source>
</evidence>
<keyword evidence="2" id="KW-1185">Reference proteome</keyword>
<accession>A0ACB9KBK3</accession>
<dbReference type="EMBL" id="CM042018">
    <property type="protein sequence ID" value="KAI3829618.1"/>
    <property type="molecule type" value="Genomic_DNA"/>
</dbReference>
<gene>
    <name evidence="1" type="ORF">L1987_03745</name>
</gene>
<organism evidence="1 2">
    <name type="scientific">Smallanthus sonchifolius</name>
    <dbReference type="NCBI Taxonomy" id="185202"/>
    <lineage>
        <taxon>Eukaryota</taxon>
        <taxon>Viridiplantae</taxon>
        <taxon>Streptophyta</taxon>
        <taxon>Embryophyta</taxon>
        <taxon>Tracheophyta</taxon>
        <taxon>Spermatophyta</taxon>
        <taxon>Magnoliopsida</taxon>
        <taxon>eudicotyledons</taxon>
        <taxon>Gunneridae</taxon>
        <taxon>Pentapetalae</taxon>
        <taxon>asterids</taxon>
        <taxon>campanulids</taxon>
        <taxon>Asterales</taxon>
        <taxon>Asteraceae</taxon>
        <taxon>Asteroideae</taxon>
        <taxon>Heliantheae alliance</taxon>
        <taxon>Millerieae</taxon>
        <taxon>Smallanthus</taxon>
    </lineage>
</organism>
<protein>
    <submittedName>
        <fullName evidence="1">Uncharacterized protein</fullName>
    </submittedName>
</protein>
<reference evidence="2" key="1">
    <citation type="journal article" date="2022" name="Mol. Ecol. Resour.">
        <title>The genomes of chicory, endive, great burdock and yacon provide insights into Asteraceae palaeo-polyploidization history and plant inulin production.</title>
        <authorList>
            <person name="Fan W."/>
            <person name="Wang S."/>
            <person name="Wang H."/>
            <person name="Wang A."/>
            <person name="Jiang F."/>
            <person name="Liu H."/>
            <person name="Zhao H."/>
            <person name="Xu D."/>
            <person name="Zhang Y."/>
        </authorList>
    </citation>
    <scope>NUCLEOTIDE SEQUENCE [LARGE SCALE GENOMIC DNA]</scope>
    <source>
        <strain evidence="2">cv. Yunnan</strain>
    </source>
</reference>
<comment type="caution">
    <text evidence="1">The sequence shown here is derived from an EMBL/GenBank/DDBJ whole genome shotgun (WGS) entry which is preliminary data.</text>
</comment>